<dbReference type="SUPFAM" id="SSF52540">
    <property type="entry name" value="P-loop containing nucleoside triphosphate hydrolases"/>
    <property type="match status" value="1"/>
</dbReference>
<dbReference type="PANTHER" id="PTHR24166">
    <property type="entry name" value="ROLLING PEBBLES, ISOFORM B"/>
    <property type="match status" value="1"/>
</dbReference>
<dbReference type="SUPFAM" id="SSF48403">
    <property type="entry name" value="Ankyrin repeat"/>
    <property type="match status" value="2"/>
</dbReference>
<dbReference type="InterPro" id="IPR002110">
    <property type="entry name" value="Ankyrin_rpt"/>
</dbReference>
<dbReference type="InterPro" id="IPR036770">
    <property type="entry name" value="Ankyrin_rpt-contain_sf"/>
</dbReference>
<feature type="repeat" description="ANK" evidence="3">
    <location>
        <begin position="963"/>
        <end position="987"/>
    </location>
</feature>
<dbReference type="PROSITE" id="PS50088">
    <property type="entry name" value="ANK_REPEAT"/>
    <property type="match status" value="7"/>
</dbReference>
<dbReference type="Gene3D" id="3.40.50.300">
    <property type="entry name" value="P-loop containing nucleotide triphosphate hydrolases"/>
    <property type="match status" value="1"/>
</dbReference>
<evidence type="ECO:0000256" key="2">
    <source>
        <dbReference type="ARBA" id="ARBA00023043"/>
    </source>
</evidence>
<keyword evidence="1" id="KW-0677">Repeat</keyword>
<reference evidence="5 6" key="1">
    <citation type="submission" date="2018-10" db="EMBL/GenBank/DDBJ databases">
        <title>Pan-genome distribution and transcriptional activeness of fungal secondary metabolism genes in Aspergillus section Fumigati.</title>
        <authorList>
            <person name="Takahashi H."/>
            <person name="Umemura M."/>
            <person name="Ninomiya A."/>
            <person name="Kusuya Y."/>
            <person name="Urayama S."/>
            <person name="Shimizu M."/>
            <person name="Watanabe A."/>
            <person name="Kamei K."/>
            <person name="Yaguchi T."/>
            <person name="Hagiwara D."/>
        </authorList>
    </citation>
    <scope>NUCLEOTIDE SEQUENCE [LARGE SCALE GENOMIC DNA]</scope>
    <source>
        <strain evidence="5 6">IFM 55266</strain>
    </source>
</reference>
<feature type="repeat" description="ANK" evidence="3">
    <location>
        <begin position="926"/>
        <end position="958"/>
    </location>
</feature>
<sequence>MNRRQHVIDDAAEGTCGWLLQDPAFVQWKGDKNGLLWLTGKPGSGKSTLLKYALANETQEEIVLSFFFYDRGSELQRTPPGLYRTFLHQLLLQNRQRVRPHVFDIVDEFQEAHKSLSALDQNWIYQANELQELLLKCLRRILATHTVEILIDALDECAVEDILTLERFFRKLQAETPALGYSLRLCITCRHYPLVKWTGGVEICVDVRNVADIRIYVQRALKEFEDEADRRSIEEEIVDRSNGVFLWVRLVLPVIISQHRAGFSVEQMRSHLQARPTDLYRVFQDIVHQLVEEGRPENDSPQTLELFQWLCFASRPPTLTELRHAMNISKRDSRSQKHLGSIKDNRQMEKRLRSLSGGLGEAKTYSDMPFAQLIHQTVKDYLINEGFQILDRRLWSANIVIGRAHIQLVTACIKYMSTDEVVEREDRVSDHEFPFLEYAISSWVLHAEQAEAMNVAQDEILTCFDWPSSRKVDSWVRIWTQRRIEWPVPKTTLLHASARHGLFSAAAAQIWRKTFISDMLVFLAFKSVTVLEHIKELARTALQAYYSHGLTDVDCRDEDGRTPLSWASEKGHLAIVKLLLSQDNVDVNSADTVGRTSLSWATTNGDDAVTRELVKRGADINKQVQMGMTPLHLAAQKGHEALVHLLVEAGARSDVQDERGRTALHEAALHGHVNVVQRLIEAGADINARDKNGDSVLHRACGSRDHTLARLLVKSEADVLAVAQLLVKHGAEVNVENNNGETPFHRAAKNGRRALVLLMLENGANATAADHEGRTALDVAAKNDNEDIIRLLQSISTTTAQDNTLTLQGAAQDGDLGVLQPEPEGNGESVTRSLEATAKGGQDADVVLPTDQRLIKPSINAQAQALKAAAARGDVTIVEDLLKGNPALVDHDGVEAALRKAAGDGQVDIVRLMLDCGVNPRAPHEYEPSALHLAAFHGQEKTAQLLLETGIGVNSEQFYTGHPLHYAAWAGQPALVELLLRHGAKANDHLTMSGDTALHVVAHTAPAGKKAILQLLLRKQLELSEEEAAVVDRYKAVIRILLKNGANPRLRNSDGHTVSELAERMNDISPFSV</sequence>
<gene>
    <name evidence="5" type="ORF">Asppvi_008131</name>
</gene>
<dbReference type="AlphaFoldDB" id="A0A9P3EV21"/>
<dbReference type="Gene3D" id="1.25.40.20">
    <property type="entry name" value="Ankyrin repeat-containing domain"/>
    <property type="match status" value="4"/>
</dbReference>
<dbReference type="EMBL" id="BHVY01000005">
    <property type="protein sequence ID" value="GIJ89201.1"/>
    <property type="molecule type" value="Genomic_DNA"/>
</dbReference>
<evidence type="ECO:0000313" key="5">
    <source>
        <dbReference type="EMBL" id="GIJ89201.1"/>
    </source>
</evidence>
<dbReference type="Pfam" id="PF24883">
    <property type="entry name" value="NPHP3_N"/>
    <property type="match status" value="1"/>
</dbReference>
<feature type="repeat" description="ANK" evidence="3">
    <location>
        <begin position="739"/>
        <end position="771"/>
    </location>
</feature>
<evidence type="ECO:0000256" key="3">
    <source>
        <dbReference type="PROSITE-ProRule" id="PRU00023"/>
    </source>
</evidence>
<dbReference type="SMART" id="SM00248">
    <property type="entry name" value="ANK"/>
    <property type="match status" value="12"/>
</dbReference>
<organism evidence="5 6">
    <name type="scientific">Aspergillus pseudoviridinutans</name>
    <dbReference type="NCBI Taxonomy" id="1517512"/>
    <lineage>
        <taxon>Eukaryota</taxon>
        <taxon>Fungi</taxon>
        <taxon>Dikarya</taxon>
        <taxon>Ascomycota</taxon>
        <taxon>Pezizomycotina</taxon>
        <taxon>Eurotiomycetes</taxon>
        <taxon>Eurotiomycetidae</taxon>
        <taxon>Eurotiales</taxon>
        <taxon>Aspergillaceae</taxon>
        <taxon>Aspergillus</taxon>
        <taxon>Aspergillus subgen. Fumigati</taxon>
    </lineage>
</organism>
<feature type="repeat" description="ANK" evidence="3">
    <location>
        <begin position="659"/>
        <end position="691"/>
    </location>
</feature>
<comment type="caution">
    <text evidence="5">The sequence shown here is derived from an EMBL/GenBank/DDBJ whole genome shotgun (WGS) entry which is preliminary data.</text>
</comment>
<evidence type="ECO:0000259" key="4">
    <source>
        <dbReference type="Pfam" id="PF24883"/>
    </source>
</evidence>
<dbReference type="RefSeq" id="XP_043159947.1">
    <property type="nucleotide sequence ID" value="XM_043304012.1"/>
</dbReference>
<dbReference type="InterPro" id="IPR056884">
    <property type="entry name" value="NPHP3-like_N"/>
</dbReference>
<dbReference type="PRINTS" id="PR01415">
    <property type="entry name" value="ANKYRIN"/>
</dbReference>
<dbReference type="InterPro" id="IPR050889">
    <property type="entry name" value="Dendritic_Spine_Reg/Scaffold"/>
</dbReference>
<evidence type="ECO:0000256" key="1">
    <source>
        <dbReference type="ARBA" id="ARBA00022737"/>
    </source>
</evidence>
<name>A0A9P3EV21_9EURO</name>
<dbReference type="Proteomes" id="UP001043456">
    <property type="component" value="Unassembled WGS sequence"/>
</dbReference>
<dbReference type="InterPro" id="IPR027417">
    <property type="entry name" value="P-loop_NTPase"/>
</dbReference>
<feature type="repeat" description="ANK" evidence="3">
    <location>
        <begin position="626"/>
        <end position="658"/>
    </location>
</feature>
<keyword evidence="6" id="KW-1185">Reference proteome</keyword>
<dbReference type="OrthoDB" id="194358at2759"/>
<protein>
    <recommendedName>
        <fullName evidence="4">Nephrocystin 3-like N-terminal domain-containing protein</fullName>
    </recommendedName>
</protein>
<accession>A0A9P3EV21</accession>
<proteinExistence type="predicted"/>
<keyword evidence="2 3" id="KW-0040">ANK repeat</keyword>
<dbReference type="PROSITE" id="PS50297">
    <property type="entry name" value="ANK_REP_REGION"/>
    <property type="match status" value="7"/>
</dbReference>
<feature type="repeat" description="ANK" evidence="3">
    <location>
        <begin position="593"/>
        <end position="625"/>
    </location>
</feature>
<feature type="repeat" description="ANK" evidence="3">
    <location>
        <begin position="559"/>
        <end position="592"/>
    </location>
</feature>
<dbReference type="CDD" id="cd00267">
    <property type="entry name" value="ABC_ATPase"/>
    <property type="match status" value="1"/>
</dbReference>
<evidence type="ECO:0000313" key="6">
    <source>
        <dbReference type="Proteomes" id="UP001043456"/>
    </source>
</evidence>
<dbReference type="GeneID" id="67006741"/>
<feature type="domain" description="Nephrocystin 3-like N-terminal" evidence="4">
    <location>
        <begin position="14"/>
        <end position="190"/>
    </location>
</feature>
<dbReference type="PANTHER" id="PTHR24166:SF48">
    <property type="entry name" value="PROTEIN VAPYRIN"/>
    <property type="match status" value="1"/>
</dbReference>
<dbReference type="Pfam" id="PF12796">
    <property type="entry name" value="Ank_2"/>
    <property type="match status" value="5"/>
</dbReference>